<evidence type="ECO:0000313" key="4">
    <source>
        <dbReference type="Proteomes" id="UP000184383"/>
    </source>
</evidence>
<reference evidence="4" key="1">
    <citation type="journal article" date="2017" name="Genome Biol.">
        <title>Comparative genomics reveals high biological diversity and specific adaptations in the industrially and medically important fungal genus Aspergillus.</title>
        <authorList>
            <person name="de Vries R.P."/>
            <person name="Riley R."/>
            <person name="Wiebenga A."/>
            <person name="Aguilar-Osorio G."/>
            <person name="Amillis S."/>
            <person name="Uchima C.A."/>
            <person name="Anderluh G."/>
            <person name="Asadollahi M."/>
            <person name="Askin M."/>
            <person name="Barry K."/>
            <person name="Battaglia E."/>
            <person name="Bayram O."/>
            <person name="Benocci T."/>
            <person name="Braus-Stromeyer S.A."/>
            <person name="Caldana C."/>
            <person name="Canovas D."/>
            <person name="Cerqueira G.C."/>
            <person name="Chen F."/>
            <person name="Chen W."/>
            <person name="Choi C."/>
            <person name="Clum A."/>
            <person name="Dos Santos R.A."/>
            <person name="Damasio A.R."/>
            <person name="Diallinas G."/>
            <person name="Emri T."/>
            <person name="Fekete E."/>
            <person name="Flipphi M."/>
            <person name="Freyberg S."/>
            <person name="Gallo A."/>
            <person name="Gournas C."/>
            <person name="Habgood R."/>
            <person name="Hainaut M."/>
            <person name="Harispe M.L."/>
            <person name="Henrissat B."/>
            <person name="Hilden K.S."/>
            <person name="Hope R."/>
            <person name="Hossain A."/>
            <person name="Karabika E."/>
            <person name="Karaffa L."/>
            <person name="Karanyi Z."/>
            <person name="Krasevec N."/>
            <person name="Kuo A."/>
            <person name="Kusch H."/>
            <person name="LaButti K."/>
            <person name="Lagendijk E.L."/>
            <person name="Lapidus A."/>
            <person name="Levasseur A."/>
            <person name="Lindquist E."/>
            <person name="Lipzen A."/>
            <person name="Logrieco A.F."/>
            <person name="MacCabe A."/>
            <person name="Maekelae M.R."/>
            <person name="Malavazi I."/>
            <person name="Melin P."/>
            <person name="Meyer V."/>
            <person name="Mielnichuk N."/>
            <person name="Miskei M."/>
            <person name="Molnar A.P."/>
            <person name="Mule G."/>
            <person name="Ngan C.Y."/>
            <person name="Orejas M."/>
            <person name="Orosz E."/>
            <person name="Ouedraogo J.P."/>
            <person name="Overkamp K.M."/>
            <person name="Park H.-S."/>
            <person name="Perrone G."/>
            <person name="Piumi F."/>
            <person name="Punt P.J."/>
            <person name="Ram A.F."/>
            <person name="Ramon A."/>
            <person name="Rauscher S."/>
            <person name="Record E."/>
            <person name="Riano-Pachon D.M."/>
            <person name="Robert V."/>
            <person name="Roehrig J."/>
            <person name="Ruller R."/>
            <person name="Salamov A."/>
            <person name="Salih N.S."/>
            <person name="Samson R.A."/>
            <person name="Sandor E."/>
            <person name="Sanguinetti M."/>
            <person name="Schuetze T."/>
            <person name="Sepcic K."/>
            <person name="Shelest E."/>
            <person name="Sherlock G."/>
            <person name="Sophianopoulou V."/>
            <person name="Squina F.M."/>
            <person name="Sun H."/>
            <person name="Susca A."/>
            <person name="Todd R.B."/>
            <person name="Tsang A."/>
            <person name="Unkles S.E."/>
            <person name="van de Wiele N."/>
            <person name="van Rossen-Uffink D."/>
            <person name="Oliveira J.V."/>
            <person name="Vesth T.C."/>
            <person name="Visser J."/>
            <person name="Yu J.-H."/>
            <person name="Zhou M."/>
            <person name="Andersen M.R."/>
            <person name="Archer D.B."/>
            <person name="Baker S.E."/>
            <person name="Benoit I."/>
            <person name="Brakhage A.A."/>
            <person name="Braus G.H."/>
            <person name="Fischer R."/>
            <person name="Frisvad J.C."/>
            <person name="Goldman G.H."/>
            <person name="Houbraken J."/>
            <person name="Oakley B."/>
            <person name="Pocsi I."/>
            <person name="Scazzocchio C."/>
            <person name="Seiboth B."/>
            <person name="vanKuyk P.A."/>
            <person name="Wortman J."/>
            <person name="Dyer P.S."/>
            <person name="Grigoriev I.V."/>
        </authorList>
    </citation>
    <scope>NUCLEOTIDE SEQUENCE [LARGE SCALE GENOMIC DNA]</scope>
    <source>
        <strain evidence="4">DTO 134E9</strain>
    </source>
</reference>
<dbReference type="GeneID" id="63755079"/>
<dbReference type="RefSeq" id="XP_040684840.1">
    <property type="nucleotide sequence ID" value="XM_040839231.1"/>
</dbReference>
<dbReference type="Gene3D" id="3.90.470.20">
    <property type="entry name" value="4'-phosphopantetheinyl transferase domain"/>
    <property type="match status" value="1"/>
</dbReference>
<sequence>MAATDDALPFPYPLALGTDICHIPRIQRLLTDNSQKQVDRFSQRIFSPAERSFFQEQYDKVLQLRENIADKADNEDNGQDESGTDKNLQRTQYERAFWKLSSWVAGRFAAKEAAMKAVYPHRLGWHQAEILTVPGKMKPVLVLHVPPPQTADTNEGDGDLPPLRRQVAQLSISHDGDYATATVLAVNHSA</sequence>
<dbReference type="Pfam" id="PF01648">
    <property type="entry name" value="ACPS"/>
    <property type="match status" value="1"/>
</dbReference>
<dbReference type="Proteomes" id="UP000184383">
    <property type="component" value="Unassembled WGS sequence"/>
</dbReference>
<dbReference type="VEuPathDB" id="FungiDB:ASPWEDRAFT_72154"/>
<evidence type="ECO:0000256" key="1">
    <source>
        <dbReference type="ARBA" id="ARBA00022679"/>
    </source>
</evidence>
<dbReference type="InterPro" id="IPR008278">
    <property type="entry name" value="4-PPantetheinyl_Trfase_dom"/>
</dbReference>
<dbReference type="SUPFAM" id="SSF56214">
    <property type="entry name" value="4'-phosphopantetheinyl transferase"/>
    <property type="match status" value="1"/>
</dbReference>
<name>A0A1L9R8F5_ASPWE</name>
<protein>
    <recommendedName>
        <fullName evidence="2">4'-phosphopantetheinyl transferase domain-containing protein</fullName>
    </recommendedName>
</protein>
<keyword evidence="1" id="KW-0808">Transferase</keyword>
<dbReference type="EMBL" id="KV878216">
    <property type="protein sequence ID" value="OJJ31163.1"/>
    <property type="molecule type" value="Genomic_DNA"/>
</dbReference>
<organism evidence="3 4">
    <name type="scientific">Aspergillus wentii DTO 134E9</name>
    <dbReference type="NCBI Taxonomy" id="1073089"/>
    <lineage>
        <taxon>Eukaryota</taxon>
        <taxon>Fungi</taxon>
        <taxon>Dikarya</taxon>
        <taxon>Ascomycota</taxon>
        <taxon>Pezizomycotina</taxon>
        <taxon>Eurotiomycetes</taxon>
        <taxon>Eurotiomycetidae</taxon>
        <taxon>Eurotiales</taxon>
        <taxon>Aspergillaceae</taxon>
        <taxon>Aspergillus</taxon>
        <taxon>Aspergillus subgen. Cremei</taxon>
    </lineage>
</organism>
<dbReference type="GO" id="GO:0008897">
    <property type="term" value="F:holo-[acyl-carrier-protein] synthase activity"/>
    <property type="evidence" value="ECO:0007669"/>
    <property type="project" value="InterPro"/>
</dbReference>
<dbReference type="GO" id="GO:0000287">
    <property type="term" value="F:magnesium ion binding"/>
    <property type="evidence" value="ECO:0007669"/>
    <property type="project" value="InterPro"/>
</dbReference>
<dbReference type="InterPro" id="IPR037143">
    <property type="entry name" value="4-PPantetheinyl_Trfase_dom_sf"/>
</dbReference>
<feature type="domain" description="4'-phosphopantetheinyl transferase" evidence="2">
    <location>
        <begin position="16"/>
        <end position="134"/>
    </location>
</feature>
<gene>
    <name evidence="3" type="ORF">ASPWEDRAFT_72154</name>
</gene>
<proteinExistence type="predicted"/>
<dbReference type="AlphaFoldDB" id="A0A1L9R8F5"/>
<accession>A0A1L9R8F5</accession>
<keyword evidence="4" id="KW-1185">Reference proteome</keyword>
<evidence type="ECO:0000259" key="2">
    <source>
        <dbReference type="Pfam" id="PF01648"/>
    </source>
</evidence>
<dbReference type="OrthoDB" id="15433at2759"/>
<evidence type="ECO:0000313" key="3">
    <source>
        <dbReference type="EMBL" id="OJJ31163.1"/>
    </source>
</evidence>